<evidence type="ECO:0000256" key="4">
    <source>
        <dbReference type="SAM" id="SignalP"/>
    </source>
</evidence>
<reference evidence="6" key="1">
    <citation type="submission" date="2021-08" db="EMBL/GenBank/DDBJ databases">
        <title>WGS assembly of Ceratopteris richardii.</title>
        <authorList>
            <person name="Marchant D.B."/>
            <person name="Chen G."/>
            <person name="Jenkins J."/>
            <person name="Shu S."/>
            <person name="Leebens-Mack J."/>
            <person name="Grimwood J."/>
            <person name="Schmutz J."/>
            <person name="Soltis P."/>
            <person name="Soltis D."/>
            <person name="Chen Z.-H."/>
        </authorList>
    </citation>
    <scope>NUCLEOTIDE SEQUENCE</scope>
    <source>
        <strain evidence="6">Whitten #5841</strain>
        <tissue evidence="6">Leaf</tissue>
    </source>
</reference>
<keyword evidence="7" id="KW-1185">Reference proteome</keyword>
<dbReference type="OMA" id="INSAIPW"/>
<dbReference type="Gene3D" id="3.80.10.10">
    <property type="entry name" value="Ribonuclease Inhibitor"/>
    <property type="match status" value="1"/>
</dbReference>
<name>A0A8T2S9A2_CERRI</name>
<evidence type="ECO:0000313" key="6">
    <source>
        <dbReference type="EMBL" id="KAH7315265.1"/>
    </source>
</evidence>
<comment type="caution">
    <text evidence="6">The sequence shown here is derived from an EMBL/GenBank/DDBJ whole genome shotgun (WGS) entry which is preliminary data.</text>
</comment>
<gene>
    <name evidence="6" type="ORF">KP509_21G041800</name>
</gene>
<dbReference type="PANTHER" id="PTHR48059">
    <property type="entry name" value="POLYGALACTURONASE INHIBITOR 1"/>
    <property type="match status" value="1"/>
</dbReference>
<feature type="chain" id="PRO_5035770818" description="Disease resistance R13L4/SHOC-2-like LRR domain-containing protein" evidence="4">
    <location>
        <begin position="20"/>
        <end position="452"/>
    </location>
</feature>
<dbReference type="Pfam" id="PF23598">
    <property type="entry name" value="LRR_14"/>
    <property type="match status" value="1"/>
</dbReference>
<proteinExistence type="predicted"/>
<dbReference type="PRINTS" id="PR00019">
    <property type="entry name" value="LEURICHRPT"/>
</dbReference>
<dbReference type="EMBL" id="CM035426">
    <property type="protein sequence ID" value="KAH7315265.1"/>
    <property type="molecule type" value="Genomic_DNA"/>
</dbReference>
<dbReference type="InterPro" id="IPR003591">
    <property type="entry name" value="Leu-rich_rpt_typical-subtyp"/>
</dbReference>
<accession>A0A8T2S9A2</accession>
<dbReference type="PANTHER" id="PTHR48059:SF30">
    <property type="entry name" value="OS06G0587000 PROTEIN"/>
    <property type="match status" value="1"/>
</dbReference>
<dbReference type="InterPro" id="IPR055414">
    <property type="entry name" value="LRR_R13L4/SHOC2-like"/>
</dbReference>
<dbReference type="OrthoDB" id="676979at2759"/>
<keyword evidence="2" id="KW-0433">Leucine-rich repeat</keyword>
<feature type="domain" description="Disease resistance R13L4/SHOC-2-like LRR" evidence="5">
    <location>
        <begin position="180"/>
        <end position="286"/>
    </location>
</feature>
<dbReference type="InterPro" id="IPR051848">
    <property type="entry name" value="PGIP"/>
</dbReference>
<protein>
    <recommendedName>
        <fullName evidence="5">Disease resistance R13L4/SHOC-2-like LRR domain-containing protein</fullName>
    </recommendedName>
</protein>
<dbReference type="FunFam" id="3.80.10.10:FF:000383">
    <property type="entry name" value="Leucine-rich repeat receptor protein kinase EMS1"/>
    <property type="match status" value="1"/>
</dbReference>
<evidence type="ECO:0000259" key="5">
    <source>
        <dbReference type="Pfam" id="PF23598"/>
    </source>
</evidence>
<dbReference type="InterPro" id="IPR032675">
    <property type="entry name" value="LRR_dom_sf"/>
</dbReference>
<sequence length="452" mass="49569">MKVIHGSFLLLSLFSVLSAAQQSGDYETDLEEEEAAYDVLEAINTEIPWRILHPHNLCLFGPHGLHCEADDNNVMHIVELSLGWVADSDNNPQCGQNASISTSLLKLPYLKKLLFYRCFTKEKIEIPTAIWSLGEAMQHLVFIRNHALVGGIPTGIRRLRNLERLVMIDNGLEGPMPAELGILKRLQQLVLSGNRLSGEVPDAIGNLKMLEVLDLSGNKLEGAIPAALSKLTKLKKLDLSGNALTDALPDQIGELTSLEFLDLSHNRLSGPLPTALGSLRQLNLLKLGHNNLTGPIPKNIWPNLNLLVGLDISNAGLRGRIPQTMGNLLHLSYLDLSGNKLEGSIPAALGRLPYVYQINLRDNSLYGLLTFPVEFVCRMGRNLQVGGNKGLCVGSDWPLCRRMEIAVEGLQTCDYWSSTVEQLPRAVDALSTCSKPSPPRDVLLLLIAMAIL</sequence>
<keyword evidence="3" id="KW-0677">Repeat</keyword>
<evidence type="ECO:0000256" key="2">
    <source>
        <dbReference type="ARBA" id="ARBA00022614"/>
    </source>
</evidence>
<evidence type="ECO:0000256" key="3">
    <source>
        <dbReference type="ARBA" id="ARBA00022737"/>
    </source>
</evidence>
<comment type="subcellular location">
    <subcellularLocation>
        <location evidence="1">Cell envelope</location>
    </subcellularLocation>
</comment>
<dbReference type="SUPFAM" id="SSF52058">
    <property type="entry name" value="L domain-like"/>
    <property type="match status" value="1"/>
</dbReference>
<dbReference type="Pfam" id="PF00560">
    <property type="entry name" value="LRR_1"/>
    <property type="match status" value="1"/>
</dbReference>
<dbReference type="Proteomes" id="UP000825935">
    <property type="component" value="Chromosome 21"/>
</dbReference>
<dbReference type="AlphaFoldDB" id="A0A8T2S9A2"/>
<feature type="signal peptide" evidence="4">
    <location>
        <begin position="1"/>
        <end position="19"/>
    </location>
</feature>
<organism evidence="6 7">
    <name type="scientific">Ceratopteris richardii</name>
    <name type="common">Triangle waterfern</name>
    <dbReference type="NCBI Taxonomy" id="49495"/>
    <lineage>
        <taxon>Eukaryota</taxon>
        <taxon>Viridiplantae</taxon>
        <taxon>Streptophyta</taxon>
        <taxon>Embryophyta</taxon>
        <taxon>Tracheophyta</taxon>
        <taxon>Polypodiopsida</taxon>
        <taxon>Polypodiidae</taxon>
        <taxon>Polypodiales</taxon>
        <taxon>Pteridineae</taxon>
        <taxon>Pteridaceae</taxon>
        <taxon>Parkerioideae</taxon>
        <taxon>Ceratopteris</taxon>
    </lineage>
</organism>
<evidence type="ECO:0000313" key="7">
    <source>
        <dbReference type="Proteomes" id="UP000825935"/>
    </source>
</evidence>
<evidence type="ECO:0000256" key="1">
    <source>
        <dbReference type="ARBA" id="ARBA00004196"/>
    </source>
</evidence>
<dbReference type="SMART" id="SM00369">
    <property type="entry name" value="LRR_TYP"/>
    <property type="match status" value="6"/>
</dbReference>
<keyword evidence="4" id="KW-0732">Signal</keyword>
<dbReference type="InterPro" id="IPR001611">
    <property type="entry name" value="Leu-rich_rpt"/>
</dbReference>